<evidence type="ECO:0000256" key="5">
    <source>
        <dbReference type="SAM" id="Phobius"/>
    </source>
</evidence>
<evidence type="ECO:0000256" key="3">
    <source>
        <dbReference type="ARBA" id="ARBA00022989"/>
    </source>
</evidence>
<accession>A0A381WI58</accession>
<feature type="transmembrane region" description="Helical" evidence="5">
    <location>
        <begin position="63"/>
        <end position="84"/>
    </location>
</feature>
<name>A0A381WI58_9ZZZZ</name>
<dbReference type="Pfam" id="PF04479">
    <property type="entry name" value="RTA1"/>
    <property type="match status" value="1"/>
</dbReference>
<comment type="subcellular location">
    <subcellularLocation>
        <location evidence="1">Membrane</location>
        <topology evidence="1">Multi-pass membrane protein</topology>
    </subcellularLocation>
</comment>
<protein>
    <submittedName>
        <fullName evidence="6">Uncharacterized protein</fullName>
    </submittedName>
</protein>
<feature type="non-terminal residue" evidence="6">
    <location>
        <position position="112"/>
    </location>
</feature>
<evidence type="ECO:0000256" key="1">
    <source>
        <dbReference type="ARBA" id="ARBA00004141"/>
    </source>
</evidence>
<organism evidence="6">
    <name type="scientific">marine metagenome</name>
    <dbReference type="NCBI Taxonomy" id="408172"/>
    <lineage>
        <taxon>unclassified sequences</taxon>
        <taxon>metagenomes</taxon>
        <taxon>ecological metagenomes</taxon>
    </lineage>
</organism>
<dbReference type="EMBL" id="UINC01011886">
    <property type="protein sequence ID" value="SVA52190.1"/>
    <property type="molecule type" value="Genomic_DNA"/>
</dbReference>
<gene>
    <name evidence="6" type="ORF">METZ01_LOCUS105044</name>
</gene>
<keyword evidence="4 5" id="KW-0472">Membrane</keyword>
<evidence type="ECO:0000256" key="2">
    <source>
        <dbReference type="ARBA" id="ARBA00022692"/>
    </source>
</evidence>
<evidence type="ECO:0000256" key="4">
    <source>
        <dbReference type="ARBA" id="ARBA00023136"/>
    </source>
</evidence>
<feature type="transmembrane region" description="Helical" evidence="5">
    <location>
        <begin position="17"/>
        <end position="43"/>
    </location>
</feature>
<reference evidence="6" key="1">
    <citation type="submission" date="2018-05" db="EMBL/GenBank/DDBJ databases">
        <authorList>
            <person name="Lanie J.A."/>
            <person name="Ng W.-L."/>
            <person name="Kazmierczak K.M."/>
            <person name="Andrzejewski T.M."/>
            <person name="Davidsen T.M."/>
            <person name="Wayne K.J."/>
            <person name="Tettelin H."/>
            <person name="Glass J.I."/>
            <person name="Rusch D."/>
            <person name="Podicherti R."/>
            <person name="Tsui H.-C.T."/>
            <person name="Winkler M.E."/>
        </authorList>
    </citation>
    <scope>NUCLEOTIDE SEQUENCE</scope>
</reference>
<proteinExistence type="predicted"/>
<feature type="transmembrane region" description="Helical" evidence="5">
    <location>
        <begin position="91"/>
        <end position="108"/>
    </location>
</feature>
<keyword evidence="3 5" id="KW-1133">Transmembrane helix</keyword>
<keyword evidence="2 5" id="KW-0812">Transmembrane</keyword>
<dbReference type="InterPro" id="IPR007568">
    <property type="entry name" value="RTA1"/>
</dbReference>
<dbReference type="AlphaFoldDB" id="A0A381WI58"/>
<sequence length="112" mass="12601">MNFFQAQDAARRSTSRLVVLFGLAIVVLVVVSYLLVSAVLWMYRHEVPSLYHATVSSTQNWELFSIAIAVVLTLLITGSLYQILVLAGGGYVVPVVSNLLVFWVLWMYRHEV</sequence>
<evidence type="ECO:0000313" key="6">
    <source>
        <dbReference type="EMBL" id="SVA52190.1"/>
    </source>
</evidence>